<dbReference type="RefSeq" id="WP_096109676.1">
    <property type="nucleotide sequence ID" value="NZ_NVYO01000001.1"/>
</dbReference>
<gene>
    <name evidence="1" type="ORF">CNR29_02360</name>
</gene>
<comment type="caution">
    <text evidence="1">The sequence shown here is derived from an EMBL/GenBank/DDBJ whole genome shotgun (WGS) entry which is preliminary data.</text>
</comment>
<dbReference type="PANTHER" id="PTHR39441:SF1">
    <property type="entry name" value="DUF2252 DOMAIN-CONTAINING PROTEIN"/>
    <property type="match status" value="1"/>
</dbReference>
<evidence type="ECO:0000313" key="2">
    <source>
        <dbReference type="Proteomes" id="UP000217918"/>
    </source>
</evidence>
<name>A0A2A3TT83_LEVBR</name>
<accession>A0A2A3TT83</accession>
<dbReference type="PANTHER" id="PTHR39441">
    <property type="entry name" value="DUF2252 DOMAIN-CONTAINING PROTEIN"/>
    <property type="match status" value="1"/>
</dbReference>
<dbReference type="Pfam" id="PF10009">
    <property type="entry name" value="DUF2252"/>
    <property type="match status" value="1"/>
</dbReference>
<sequence>MTPTAFNTGRVQVNKTIAELQSLGKDARERVPFSQLGQYQPLDRDSNQLMDRIRRLLIPELLPERTRRMAASPFAFFRGTAELMEADLRQQPNSTIETFVCGDAHIGNFGFYASPERRLLFDLNDFDEAGINPWEWDLKRLLVSVLLAAQANGIKEKKIKQFLPTVAASYRKSMKQMFTQTTLARFYPLNDVEKLIQASALTDADSQLLMTIINRASKRDSEQVVRKFTTLDSRGNLCFRENAPKTTHVTDDVTTHIATYFAAYRQTVRPDVNLLLSQYHLTDVVRHSVGVGSFGSRCYLVLLTSIDGSHLVLQIKEALPTRQQGSQTLAQLTVAQEQTEGQRIVDCQKILQSASDSFLGYFAGNQHSFYVRQFRDMKESIDLTQLDWGQLQTYANTCAWTLAIAHCQSPTAAMIRGYIGGGKQFDEQLAAFASAYAQQVQTDYESFVAYRLPTKQP</sequence>
<dbReference type="EMBL" id="NVYO01000001">
    <property type="protein sequence ID" value="PBQ22923.1"/>
    <property type="molecule type" value="Genomic_DNA"/>
</dbReference>
<evidence type="ECO:0000313" key="1">
    <source>
        <dbReference type="EMBL" id="PBQ22923.1"/>
    </source>
</evidence>
<reference evidence="1 2" key="1">
    <citation type="submission" date="2017-09" db="EMBL/GenBank/DDBJ databases">
        <title>Genome sequence of Lactobacillus brevis D7.</title>
        <authorList>
            <person name="Kwon M.-S."/>
            <person name="Lim S.K."/>
            <person name="Choi H.-J."/>
        </authorList>
    </citation>
    <scope>NUCLEOTIDE SEQUENCE [LARGE SCALE GENOMIC DNA]</scope>
    <source>
        <strain evidence="1 2">D7</strain>
    </source>
</reference>
<evidence type="ECO:0008006" key="3">
    <source>
        <dbReference type="Google" id="ProtNLM"/>
    </source>
</evidence>
<dbReference type="InterPro" id="IPR011009">
    <property type="entry name" value="Kinase-like_dom_sf"/>
</dbReference>
<organism evidence="1 2">
    <name type="scientific">Levilactobacillus brevis</name>
    <name type="common">Lactobacillus brevis</name>
    <dbReference type="NCBI Taxonomy" id="1580"/>
    <lineage>
        <taxon>Bacteria</taxon>
        <taxon>Bacillati</taxon>
        <taxon>Bacillota</taxon>
        <taxon>Bacilli</taxon>
        <taxon>Lactobacillales</taxon>
        <taxon>Lactobacillaceae</taxon>
        <taxon>Levilactobacillus</taxon>
    </lineage>
</organism>
<dbReference type="AlphaFoldDB" id="A0A2A3TT83"/>
<dbReference type="Proteomes" id="UP000217918">
    <property type="component" value="Unassembled WGS sequence"/>
</dbReference>
<dbReference type="InterPro" id="IPR018721">
    <property type="entry name" value="DUF2252"/>
</dbReference>
<proteinExistence type="predicted"/>
<protein>
    <recommendedName>
        <fullName evidence="3">DUF2252 domain-containing protein</fullName>
    </recommendedName>
</protein>
<dbReference type="SUPFAM" id="SSF56112">
    <property type="entry name" value="Protein kinase-like (PK-like)"/>
    <property type="match status" value="1"/>
</dbReference>